<reference evidence="2 3" key="1">
    <citation type="submission" date="2021-01" db="EMBL/GenBank/DDBJ databases">
        <title>Whole genome shotgun sequence of Plantactinospora endophytica NBRC 110450.</title>
        <authorList>
            <person name="Komaki H."/>
            <person name="Tamura T."/>
        </authorList>
    </citation>
    <scope>NUCLEOTIDE SEQUENCE [LARGE SCALE GENOMIC DNA]</scope>
    <source>
        <strain evidence="2 3">NBRC 110450</strain>
    </source>
</reference>
<dbReference type="Gene3D" id="3.40.430.10">
    <property type="entry name" value="Dihydrofolate Reductase, subunit A"/>
    <property type="match status" value="1"/>
</dbReference>
<protein>
    <submittedName>
        <fullName evidence="2">Pyrimidine reductase</fullName>
    </submittedName>
</protein>
<evidence type="ECO:0000259" key="1">
    <source>
        <dbReference type="Pfam" id="PF01872"/>
    </source>
</evidence>
<evidence type="ECO:0000313" key="2">
    <source>
        <dbReference type="EMBL" id="GIG89800.1"/>
    </source>
</evidence>
<dbReference type="RefSeq" id="WP_203868198.1">
    <property type="nucleotide sequence ID" value="NZ_BONW01000021.1"/>
</dbReference>
<organism evidence="2 3">
    <name type="scientific">Plantactinospora endophytica</name>
    <dbReference type="NCBI Taxonomy" id="673535"/>
    <lineage>
        <taxon>Bacteria</taxon>
        <taxon>Bacillati</taxon>
        <taxon>Actinomycetota</taxon>
        <taxon>Actinomycetes</taxon>
        <taxon>Micromonosporales</taxon>
        <taxon>Micromonosporaceae</taxon>
        <taxon>Plantactinospora</taxon>
    </lineage>
</organism>
<proteinExistence type="predicted"/>
<feature type="domain" description="Bacterial bifunctional deaminase-reductase C-terminal" evidence="1">
    <location>
        <begin position="3"/>
        <end position="183"/>
    </location>
</feature>
<name>A0ABQ4E522_9ACTN</name>
<dbReference type="InterPro" id="IPR024072">
    <property type="entry name" value="DHFR-like_dom_sf"/>
</dbReference>
<keyword evidence="3" id="KW-1185">Reference proteome</keyword>
<dbReference type="PANTHER" id="PTHR38011">
    <property type="entry name" value="DIHYDROFOLATE REDUCTASE FAMILY PROTEIN (AFU_ORTHOLOGUE AFUA_8G06820)"/>
    <property type="match status" value="1"/>
</dbReference>
<dbReference type="Pfam" id="PF01872">
    <property type="entry name" value="RibD_C"/>
    <property type="match status" value="1"/>
</dbReference>
<comment type="caution">
    <text evidence="2">The sequence shown here is derived from an EMBL/GenBank/DDBJ whole genome shotgun (WGS) entry which is preliminary data.</text>
</comment>
<dbReference type="SUPFAM" id="SSF53597">
    <property type="entry name" value="Dihydrofolate reductase-like"/>
    <property type="match status" value="1"/>
</dbReference>
<dbReference type="EMBL" id="BONW01000021">
    <property type="protein sequence ID" value="GIG89800.1"/>
    <property type="molecule type" value="Genomic_DNA"/>
</dbReference>
<accession>A0ABQ4E522</accession>
<dbReference type="InterPro" id="IPR050765">
    <property type="entry name" value="Riboflavin_Biosynth_HTPR"/>
</dbReference>
<sequence>MRKLIESTFVSLDGIIDDTRPSTASRAEPQHWGQPYWDADHAGYAEKLMNSADALLLGRVTYQGFAEAWSSRAGDPGADAMNAMPKYVASRTLTETTWNASLIKGDVAEEVARLKEQPGRNILKWGTGELDRTLVQHGLVDEFHFWYFPVVVGAGKHLFEGAGFDTTHLRLADVDRFDSGIVVHVYVPK</sequence>
<evidence type="ECO:0000313" key="3">
    <source>
        <dbReference type="Proteomes" id="UP000646749"/>
    </source>
</evidence>
<dbReference type="InterPro" id="IPR002734">
    <property type="entry name" value="RibDG_C"/>
</dbReference>
<gene>
    <name evidence="2" type="ORF">Pen02_47360</name>
</gene>
<dbReference type="Proteomes" id="UP000646749">
    <property type="component" value="Unassembled WGS sequence"/>
</dbReference>
<dbReference type="PANTHER" id="PTHR38011:SF11">
    <property type="entry name" value="2,5-DIAMINO-6-RIBOSYLAMINO-4(3H)-PYRIMIDINONE 5'-PHOSPHATE REDUCTASE"/>
    <property type="match status" value="1"/>
</dbReference>